<keyword evidence="2" id="KW-1185">Reference proteome</keyword>
<accession>F4WVT0</accession>
<sequence>MLDHLVSHSSSGTFDIAYYKRVCARCMPNAVEEFLAIFLRVRGRLIVSTAEINEQKRERERMAIRLYANNEAADTVPVFTVRQRTPHTNRDCDNIKPSRQISTTRVSRANDTRSWLGNEANSIIERKRQIAPQNRKLIIELVHEDDPASPIYYAKHFDPGRRSVAETNSIAKKHPNELDHVKIKSDVFSKGSSGEVSYTTEVNFFTYIPDNIPRYIEIQQQHAADEATKSTRRVRRRDIQRRGAQDEEVGVNRYIDTGHFFLPINSQTTLAGLRI</sequence>
<evidence type="ECO:0000313" key="2">
    <source>
        <dbReference type="Proteomes" id="UP000007755"/>
    </source>
</evidence>
<name>F4WVT0_ACREC</name>
<dbReference type="EMBL" id="GL888394">
    <property type="protein sequence ID" value="EGI61700.1"/>
    <property type="molecule type" value="Genomic_DNA"/>
</dbReference>
<gene>
    <name evidence="1" type="ORF">G5I_10032</name>
</gene>
<proteinExistence type="predicted"/>
<reference evidence="1" key="1">
    <citation type="submission" date="2011-02" db="EMBL/GenBank/DDBJ databases">
        <title>The genome of the leaf-cutting ant Acromyrmex echinatior suggests key adaptations to social evolution and fungus farming.</title>
        <authorList>
            <person name="Nygaard S."/>
            <person name="Zhang G."/>
        </authorList>
    </citation>
    <scope>NUCLEOTIDE SEQUENCE</scope>
</reference>
<dbReference type="AlphaFoldDB" id="F4WVT0"/>
<dbReference type="Proteomes" id="UP000007755">
    <property type="component" value="Unassembled WGS sequence"/>
</dbReference>
<dbReference type="InParanoid" id="F4WVT0"/>
<organism evidence="2">
    <name type="scientific">Acromyrmex echinatior</name>
    <name type="common">Panamanian leafcutter ant</name>
    <name type="synonym">Acromyrmex octospinosus echinatior</name>
    <dbReference type="NCBI Taxonomy" id="103372"/>
    <lineage>
        <taxon>Eukaryota</taxon>
        <taxon>Metazoa</taxon>
        <taxon>Ecdysozoa</taxon>
        <taxon>Arthropoda</taxon>
        <taxon>Hexapoda</taxon>
        <taxon>Insecta</taxon>
        <taxon>Pterygota</taxon>
        <taxon>Neoptera</taxon>
        <taxon>Endopterygota</taxon>
        <taxon>Hymenoptera</taxon>
        <taxon>Apocrita</taxon>
        <taxon>Aculeata</taxon>
        <taxon>Formicoidea</taxon>
        <taxon>Formicidae</taxon>
        <taxon>Myrmicinae</taxon>
        <taxon>Acromyrmex</taxon>
    </lineage>
</organism>
<evidence type="ECO:0000313" key="1">
    <source>
        <dbReference type="EMBL" id="EGI61700.1"/>
    </source>
</evidence>
<protein>
    <submittedName>
        <fullName evidence="1">Uncharacterized protein</fullName>
    </submittedName>
</protein>